<organism evidence="3">
    <name type="scientific">Thermohahella caldifontis</name>
    <dbReference type="NCBI Taxonomy" id="3142973"/>
    <lineage>
        <taxon>Bacteria</taxon>
        <taxon>Pseudomonadati</taxon>
        <taxon>Pseudomonadota</taxon>
        <taxon>Gammaproteobacteria</taxon>
        <taxon>Oceanospirillales</taxon>
        <taxon>Hahellaceae</taxon>
        <taxon>Thermohahella</taxon>
    </lineage>
</organism>
<feature type="transmembrane region" description="Helical" evidence="1">
    <location>
        <begin position="12"/>
        <end position="28"/>
    </location>
</feature>
<keyword evidence="1" id="KW-0472">Membrane</keyword>
<keyword evidence="1" id="KW-1133">Transmembrane helix</keyword>
<dbReference type="InterPro" id="IPR001763">
    <property type="entry name" value="Rhodanese-like_dom"/>
</dbReference>
<accession>A0AB39UX24</accession>
<dbReference type="SUPFAM" id="SSF52821">
    <property type="entry name" value="Rhodanese/Cell cycle control phosphatase"/>
    <property type="match status" value="1"/>
</dbReference>
<gene>
    <name evidence="3" type="ORF">AAIA72_16280</name>
</gene>
<dbReference type="RefSeq" id="WP_369601341.1">
    <property type="nucleotide sequence ID" value="NZ_CP154858.1"/>
</dbReference>
<evidence type="ECO:0000259" key="2">
    <source>
        <dbReference type="PROSITE" id="PS50206"/>
    </source>
</evidence>
<dbReference type="PROSITE" id="PS50206">
    <property type="entry name" value="RHODANESE_3"/>
    <property type="match status" value="1"/>
</dbReference>
<dbReference type="PANTHER" id="PTHR43031">
    <property type="entry name" value="FAD-DEPENDENT OXIDOREDUCTASE"/>
    <property type="match status" value="1"/>
</dbReference>
<keyword evidence="1" id="KW-0812">Transmembrane</keyword>
<name>A0AB39UX24_9GAMM</name>
<dbReference type="InterPro" id="IPR050229">
    <property type="entry name" value="GlpE_sulfurtransferase"/>
</dbReference>
<dbReference type="InterPro" id="IPR036873">
    <property type="entry name" value="Rhodanese-like_dom_sf"/>
</dbReference>
<dbReference type="PANTHER" id="PTHR43031:SF18">
    <property type="entry name" value="RHODANESE-RELATED SULFURTRANSFERASES"/>
    <property type="match status" value="1"/>
</dbReference>
<protein>
    <submittedName>
        <fullName evidence="3">Rhodanese-like domain-containing protein</fullName>
    </submittedName>
</protein>
<evidence type="ECO:0000256" key="1">
    <source>
        <dbReference type="SAM" id="Phobius"/>
    </source>
</evidence>
<dbReference type="CDD" id="cd00158">
    <property type="entry name" value="RHOD"/>
    <property type="match status" value="1"/>
</dbReference>
<feature type="domain" description="Rhodanese" evidence="2">
    <location>
        <begin position="47"/>
        <end position="137"/>
    </location>
</feature>
<proteinExistence type="predicted"/>
<dbReference type="EMBL" id="CP154858">
    <property type="protein sequence ID" value="XDT72331.1"/>
    <property type="molecule type" value="Genomic_DNA"/>
</dbReference>
<evidence type="ECO:0000313" key="3">
    <source>
        <dbReference type="EMBL" id="XDT72331.1"/>
    </source>
</evidence>
<dbReference type="KEGG" id="tcd:AAIA72_16280"/>
<dbReference type="AlphaFoldDB" id="A0AB39UX24"/>
<dbReference type="SMART" id="SM00450">
    <property type="entry name" value="RHOD"/>
    <property type="match status" value="1"/>
</dbReference>
<dbReference type="Pfam" id="PF00581">
    <property type="entry name" value="Rhodanese"/>
    <property type="match status" value="1"/>
</dbReference>
<reference evidence="3" key="1">
    <citation type="submission" date="2024-05" db="EMBL/GenBank/DDBJ databases">
        <title>Genome sequencing of novel strain.</title>
        <authorList>
            <person name="Ganbat D."/>
            <person name="Ganbat S."/>
            <person name="Lee S.-J."/>
        </authorList>
    </citation>
    <scope>NUCLEOTIDE SEQUENCE</scope>
    <source>
        <strain evidence="3">SMD15-11</strain>
    </source>
</reference>
<sequence length="138" mass="15560">MEHFILFVTKHWILSSTFAGLLLALWWIERLRAGQTVSPQQAVLLLNREEAVVVDIRDKKDYGSGHIKGSVHIPMAKILERATELDRFKGKTLIIAYKMGQHSATVAKQLREKGYANVVRLSGGIAEWQAQNLPLAKK</sequence>
<dbReference type="Gene3D" id="3.40.250.10">
    <property type="entry name" value="Rhodanese-like domain"/>
    <property type="match status" value="1"/>
</dbReference>